<proteinExistence type="predicted"/>
<dbReference type="EMBL" id="CCKQ01014982">
    <property type="protein sequence ID" value="CDW86795.1"/>
    <property type="molecule type" value="Genomic_DNA"/>
</dbReference>
<evidence type="ECO:0000313" key="3">
    <source>
        <dbReference type="Proteomes" id="UP000039865"/>
    </source>
</evidence>
<dbReference type="Proteomes" id="UP000039865">
    <property type="component" value="Unassembled WGS sequence"/>
</dbReference>
<name>A0A078AWF2_STYLE</name>
<organism evidence="2 3">
    <name type="scientific">Stylonychia lemnae</name>
    <name type="common">Ciliate</name>
    <dbReference type="NCBI Taxonomy" id="5949"/>
    <lineage>
        <taxon>Eukaryota</taxon>
        <taxon>Sar</taxon>
        <taxon>Alveolata</taxon>
        <taxon>Ciliophora</taxon>
        <taxon>Intramacronucleata</taxon>
        <taxon>Spirotrichea</taxon>
        <taxon>Stichotrichia</taxon>
        <taxon>Sporadotrichida</taxon>
        <taxon>Oxytrichidae</taxon>
        <taxon>Stylonychinae</taxon>
        <taxon>Stylonychia</taxon>
    </lineage>
</organism>
<protein>
    <submittedName>
        <fullName evidence="2">Uncharacterized protein</fullName>
    </submittedName>
</protein>
<feature type="region of interest" description="Disordered" evidence="1">
    <location>
        <begin position="238"/>
        <end position="261"/>
    </location>
</feature>
<gene>
    <name evidence="2" type="primary">Contig7426.g7938</name>
    <name evidence="2" type="ORF">STYLEM_15894</name>
</gene>
<evidence type="ECO:0000313" key="2">
    <source>
        <dbReference type="EMBL" id="CDW86795.1"/>
    </source>
</evidence>
<sequence>MENLIDMVEYDPFIESMELIRNQLFRRGGSPPSDDLVKDCSKKSSLTKKINDLSGELKNQWMQNFKKSTNKKREEILQKAIQDMKFQSHKLILQKEQMRGQPIDEDEFQNTQQQNLQDVEVVQSQISIEQQKFSLKQNESKIEPQSSNLNPERSNVPFNDLISRQKILPQLNQEIQQESVANISMRSIDSNRIREYQNASSFDESYQTGFQNKDGYLLVASKLKPFDNYNQIPQSYKSRENTAEISNSKRSNCNIKNSRDYENSAKFSDKINIDQNSNNQMEDKQNMPGFPNNSIIRDSKNLPNQIISSSIKQQTAIIRKQSNNTSVIIVNDKKIQTYNESINQSNQQIQQNDGNLSVLGKNLGEKDSIISVRKAPQYLQGRQSLPNQDNSFQRVNQNLNEDPFLEEIHDQDDLDLFQEFPFDELRSLKGKRSTTEIRQKVLEFLELHRGNLFFYENSKPDKIDGFHLLQSNKVYLVATQSRDLPPGHTKIEYEQGIRQIKDQFSQVNFDAKRFFYSGA</sequence>
<dbReference type="InParanoid" id="A0A078AWF2"/>
<accession>A0A078AWF2</accession>
<keyword evidence="3" id="KW-1185">Reference proteome</keyword>
<reference evidence="2 3" key="1">
    <citation type="submission" date="2014-06" db="EMBL/GenBank/DDBJ databases">
        <authorList>
            <person name="Swart Estienne"/>
        </authorList>
    </citation>
    <scope>NUCLEOTIDE SEQUENCE [LARGE SCALE GENOMIC DNA]</scope>
    <source>
        <strain evidence="2 3">130c</strain>
    </source>
</reference>
<dbReference type="AlphaFoldDB" id="A0A078AWF2"/>
<feature type="compositionally biased region" description="Polar residues" evidence="1">
    <location>
        <begin position="243"/>
        <end position="256"/>
    </location>
</feature>
<evidence type="ECO:0000256" key="1">
    <source>
        <dbReference type="SAM" id="MobiDB-lite"/>
    </source>
</evidence>